<reference evidence="6 7" key="1">
    <citation type="journal article" date="2019" name="Commun. Biol.">
        <title>The bagworm genome reveals a unique fibroin gene that provides high tensile strength.</title>
        <authorList>
            <person name="Kono N."/>
            <person name="Nakamura H."/>
            <person name="Ohtoshi R."/>
            <person name="Tomita M."/>
            <person name="Numata K."/>
            <person name="Arakawa K."/>
        </authorList>
    </citation>
    <scope>NUCLEOTIDE SEQUENCE [LARGE SCALE GENOMIC DNA]</scope>
</reference>
<dbReference type="InterPro" id="IPR052035">
    <property type="entry name" value="ZnF_BED_domain_contain"/>
</dbReference>
<keyword evidence="4" id="KW-0862">Zinc</keyword>
<name>A0A4C1WPT9_EUMVA</name>
<organism evidence="6 7">
    <name type="scientific">Eumeta variegata</name>
    <name type="common">Bagworm moth</name>
    <name type="synonym">Eumeta japonica</name>
    <dbReference type="NCBI Taxonomy" id="151549"/>
    <lineage>
        <taxon>Eukaryota</taxon>
        <taxon>Metazoa</taxon>
        <taxon>Ecdysozoa</taxon>
        <taxon>Arthropoda</taxon>
        <taxon>Hexapoda</taxon>
        <taxon>Insecta</taxon>
        <taxon>Pterygota</taxon>
        <taxon>Neoptera</taxon>
        <taxon>Endopterygota</taxon>
        <taxon>Lepidoptera</taxon>
        <taxon>Glossata</taxon>
        <taxon>Ditrysia</taxon>
        <taxon>Tineoidea</taxon>
        <taxon>Psychidae</taxon>
        <taxon>Oiketicinae</taxon>
        <taxon>Eumeta</taxon>
    </lineage>
</organism>
<protein>
    <recommendedName>
        <fullName evidence="8">DUF659 domain-containing protein</fullName>
    </recommendedName>
</protein>
<evidence type="ECO:0008006" key="8">
    <source>
        <dbReference type="Google" id="ProtNLM"/>
    </source>
</evidence>
<dbReference type="PANTHER" id="PTHR46481:SF10">
    <property type="entry name" value="ZINC FINGER BED DOMAIN-CONTAINING PROTEIN 39"/>
    <property type="match status" value="1"/>
</dbReference>
<keyword evidence="3" id="KW-0863">Zinc-finger</keyword>
<keyword evidence="2" id="KW-0479">Metal-binding</keyword>
<dbReference type="PANTHER" id="PTHR46481">
    <property type="entry name" value="ZINC FINGER BED DOMAIN-CONTAINING PROTEIN 4"/>
    <property type="match status" value="1"/>
</dbReference>
<keyword evidence="7" id="KW-1185">Reference proteome</keyword>
<dbReference type="STRING" id="151549.A0A4C1WPT9"/>
<comment type="caution">
    <text evidence="6">The sequence shown here is derived from an EMBL/GenBank/DDBJ whole genome shotgun (WGS) entry which is preliminary data.</text>
</comment>
<dbReference type="GO" id="GO:0005634">
    <property type="term" value="C:nucleus"/>
    <property type="evidence" value="ECO:0007669"/>
    <property type="project" value="UniProtKB-SubCell"/>
</dbReference>
<dbReference type="InterPro" id="IPR012337">
    <property type="entry name" value="RNaseH-like_sf"/>
</dbReference>
<evidence type="ECO:0000256" key="1">
    <source>
        <dbReference type="ARBA" id="ARBA00004123"/>
    </source>
</evidence>
<dbReference type="EMBL" id="BGZK01000614">
    <property type="protein sequence ID" value="GBP53013.1"/>
    <property type="molecule type" value="Genomic_DNA"/>
</dbReference>
<dbReference type="OrthoDB" id="1607513at2759"/>
<evidence type="ECO:0000256" key="5">
    <source>
        <dbReference type="ARBA" id="ARBA00023242"/>
    </source>
</evidence>
<evidence type="ECO:0000256" key="2">
    <source>
        <dbReference type="ARBA" id="ARBA00022723"/>
    </source>
</evidence>
<sequence>MQDDAMMEAVDVEPIAKKMRQVSTASTSSQSTMSQFVVKTTQKEKHKIDLQVARYFYATNTPFRHCEHPEFIKLMELFRPGYSPPNKKNMGRKMLDEKITLKSDMEKNLRGKVVCMALDGWSNIRNEPIVCVSVTTTEGGDNAANMVKMRRELMQLEDGDIGDIITYGCSAHLLNLFAKDIEVEIKSKVKKIIKSRDWSSRAHAGPVLTVGRFYLPLQCLDNVYDRCLYVFYELRNEWLNITNLKTPWSLLELSTFRFVGLSIVRLPLSGY</sequence>
<dbReference type="AlphaFoldDB" id="A0A4C1WPT9"/>
<evidence type="ECO:0000256" key="4">
    <source>
        <dbReference type="ARBA" id="ARBA00022833"/>
    </source>
</evidence>
<dbReference type="SUPFAM" id="SSF53098">
    <property type="entry name" value="Ribonuclease H-like"/>
    <property type="match status" value="1"/>
</dbReference>
<accession>A0A4C1WPT9</accession>
<comment type="subcellular location">
    <subcellularLocation>
        <location evidence="1">Nucleus</location>
    </subcellularLocation>
</comment>
<evidence type="ECO:0000256" key="3">
    <source>
        <dbReference type="ARBA" id="ARBA00022771"/>
    </source>
</evidence>
<proteinExistence type="predicted"/>
<dbReference type="Proteomes" id="UP000299102">
    <property type="component" value="Unassembled WGS sequence"/>
</dbReference>
<evidence type="ECO:0000313" key="6">
    <source>
        <dbReference type="EMBL" id="GBP53013.1"/>
    </source>
</evidence>
<gene>
    <name evidence="6" type="ORF">EVAR_80975_1</name>
</gene>
<keyword evidence="5" id="KW-0539">Nucleus</keyword>
<dbReference type="GO" id="GO:0008270">
    <property type="term" value="F:zinc ion binding"/>
    <property type="evidence" value="ECO:0007669"/>
    <property type="project" value="UniProtKB-KW"/>
</dbReference>
<evidence type="ECO:0000313" key="7">
    <source>
        <dbReference type="Proteomes" id="UP000299102"/>
    </source>
</evidence>